<comment type="cofactor">
    <cofactor evidence="1">
        <name>Fe cation</name>
        <dbReference type="ChEBI" id="CHEBI:24875"/>
    </cofactor>
</comment>
<keyword evidence="5" id="KW-0408">Iron</keyword>
<organism evidence="8">
    <name type="scientific">hydrothermal vent metagenome</name>
    <dbReference type="NCBI Taxonomy" id="652676"/>
    <lineage>
        <taxon>unclassified sequences</taxon>
        <taxon>metagenomes</taxon>
        <taxon>ecological metagenomes</taxon>
    </lineage>
</organism>
<dbReference type="FunFam" id="3.10.180.10:FF:000018">
    <property type="entry name" value="4-hydroxyphenylpyruvate dioxygenase"/>
    <property type="match status" value="1"/>
</dbReference>
<feature type="domain" description="VOC" evidence="7">
    <location>
        <begin position="28"/>
        <end position="145"/>
    </location>
</feature>
<dbReference type="GO" id="GO:0003868">
    <property type="term" value="F:4-hydroxyphenylpyruvate dioxygenase activity"/>
    <property type="evidence" value="ECO:0007669"/>
    <property type="project" value="UniProtKB-EC"/>
</dbReference>
<proteinExistence type="inferred from homology"/>
<dbReference type="AlphaFoldDB" id="A0A3B0WSJ3"/>
<dbReference type="CDD" id="cd08342">
    <property type="entry name" value="HPPD_N_like"/>
    <property type="match status" value="1"/>
</dbReference>
<dbReference type="PROSITE" id="PS51819">
    <property type="entry name" value="VOC"/>
    <property type="match status" value="2"/>
</dbReference>
<dbReference type="FunFam" id="3.10.180.10:FF:000007">
    <property type="entry name" value="4-hydroxyphenylpyruvate dioxygenase"/>
    <property type="match status" value="1"/>
</dbReference>
<dbReference type="PANTHER" id="PTHR11959:SF1">
    <property type="entry name" value="4-HYDROXYPHENYLPYRUVATE DIOXYGENASE"/>
    <property type="match status" value="1"/>
</dbReference>
<name>A0A3B0WSJ3_9ZZZZ</name>
<gene>
    <name evidence="8" type="ORF">MNBD_GAMMA11-1104</name>
</gene>
<sequence length="366" mass="41299">MSGCRDHASGNNASPADPPLDNPMGTDGFEFIEYTAEDTQQLATLFQQLGFKLTARHRSKHVELYSQGDTQFLINHEPDSFAQQFARKHGPSACAFAIRVKDAAFAYKRALSLGAKAFHNDPGPMELNIPAIQGIGGSILYLVDRYGKNSIYDVDFIAVDDNNSPETTSAIKKIDHLTHNVHQGRMDFWANFYIKLFNFRQIRYFDIKGLKTGLHSRAMVSPCGKIRIPINESTDGQSQIAEYLHEYHGEGIQHIALETDDIFSTVEQLVKNGIKFLHVPDTYYEMVSERLPGHNENVLRMQQDKILIDGSVGEDKKLLLQIFTENVIGPIFFEIIQRKGNDGFGEGNFQALFESIEREQIRRGVI</sequence>
<dbReference type="InterPro" id="IPR029068">
    <property type="entry name" value="Glyas_Bleomycin-R_OHBP_Dase"/>
</dbReference>
<evidence type="ECO:0000256" key="3">
    <source>
        <dbReference type="ARBA" id="ARBA00022723"/>
    </source>
</evidence>
<dbReference type="Pfam" id="PF14696">
    <property type="entry name" value="Glyoxalase_5"/>
    <property type="match status" value="1"/>
</dbReference>
<feature type="region of interest" description="Disordered" evidence="6">
    <location>
        <begin position="1"/>
        <end position="28"/>
    </location>
</feature>
<dbReference type="SUPFAM" id="SSF54593">
    <property type="entry name" value="Glyoxalase/Bleomycin resistance protein/Dihydroxybiphenyl dioxygenase"/>
    <property type="match status" value="1"/>
</dbReference>
<dbReference type="InterPro" id="IPR005956">
    <property type="entry name" value="4OHPhenylPyrv_dOase"/>
</dbReference>
<evidence type="ECO:0000256" key="1">
    <source>
        <dbReference type="ARBA" id="ARBA00001962"/>
    </source>
</evidence>
<keyword evidence="8" id="KW-0670">Pyruvate</keyword>
<keyword evidence="8" id="KW-0223">Dioxygenase</keyword>
<accession>A0A3B0WSJ3</accession>
<evidence type="ECO:0000256" key="5">
    <source>
        <dbReference type="ARBA" id="ARBA00023004"/>
    </source>
</evidence>
<evidence type="ECO:0000256" key="2">
    <source>
        <dbReference type="ARBA" id="ARBA00005877"/>
    </source>
</evidence>
<dbReference type="EMBL" id="UOFG01000058">
    <property type="protein sequence ID" value="VAW59028.1"/>
    <property type="molecule type" value="Genomic_DNA"/>
</dbReference>
<keyword evidence="3" id="KW-0479">Metal-binding</keyword>
<dbReference type="Gene3D" id="3.10.180.10">
    <property type="entry name" value="2,3-Dihydroxybiphenyl 1,2-Dioxygenase, domain 1"/>
    <property type="match status" value="2"/>
</dbReference>
<evidence type="ECO:0000259" key="7">
    <source>
        <dbReference type="PROSITE" id="PS51819"/>
    </source>
</evidence>
<evidence type="ECO:0000256" key="4">
    <source>
        <dbReference type="ARBA" id="ARBA00022737"/>
    </source>
</evidence>
<keyword evidence="8" id="KW-0560">Oxidoreductase</keyword>
<dbReference type="InterPro" id="IPR041735">
    <property type="entry name" value="4OHPhenylPyrv_dOase_C"/>
</dbReference>
<dbReference type="InterPro" id="IPR004360">
    <property type="entry name" value="Glyas_Fos-R_dOase_dom"/>
</dbReference>
<evidence type="ECO:0000313" key="8">
    <source>
        <dbReference type="EMBL" id="VAW59028.1"/>
    </source>
</evidence>
<dbReference type="NCBIfam" id="TIGR01263">
    <property type="entry name" value="4HPPD"/>
    <property type="match status" value="1"/>
</dbReference>
<dbReference type="InterPro" id="IPR041736">
    <property type="entry name" value="4OHPhenylPyrv_dOase_N"/>
</dbReference>
<feature type="domain" description="VOC" evidence="7">
    <location>
        <begin position="173"/>
        <end position="304"/>
    </location>
</feature>
<dbReference type="Pfam" id="PF00903">
    <property type="entry name" value="Glyoxalase"/>
    <property type="match status" value="1"/>
</dbReference>
<dbReference type="EC" id="1.13.11.27" evidence="8"/>
<dbReference type="GO" id="GO:0046872">
    <property type="term" value="F:metal ion binding"/>
    <property type="evidence" value="ECO:0007669"/>
    <property type="project" value="UniProtKB-KW"/>
</dbReference>
<evidence type="ECO:0000256" key="6">
    <source>
        <dbReference type="SAM" id="MobiDB-lite"/>
    </source>
</evidence>
<dbReference type="PIRSF" id="PIRSF009283">
    <property type="entry name" value="HPP_dOase"/>
    <property type="match status" value="1"/>
</dbReference>
<dbReference type="GO" id="GO:0006572">
    <property type="term" value="P:L-tyrosine catabolic process"/>
    <property type="evidence" value="ECO:0007669"/>
    <property type="project" value="TreeGrafter"/>
</dbReference>
<keyword evidence="4" id="KW-0677">Repeat</keyword>
<comment type="similarity">
    <text evidence="2">Belongs to the 4HPPD family.</text>
</comment>
<dbReference type="InterPro" id="IPR037523">
    <property type="entry name" value="VOC_core"/>
</dbReference>
<protein>
    <submittedName>
        <fullName evidence="8">4-hydroxyphenylpyruvate dioxygenase</fullName>
        <ecNumber evidence="8">1.13.11.27</ecNumber>
    </submittedName>
</protein>
<dbReference type="CDD" id="cd07250">
    <property type="entry name" value="HPPD_C_like"/>
    <property type="match status" value="1"/>
</dbReference>
<dbReference type="PANTHER" id="PTHR11959">
    <property type="entry name" value="4-HYDROXYPHENYLPYRUVATE DIOXYGENASE"/>
    <property type="match status" value="1"/>
</dbReference>
<reference evidence="8" key="1">
    <citation type="submission" date="2018-06" db="EMBL/GenBank/DDBJ databases">
        <authorList>
            <person name="Zhirakovskaya E."/>
        </authorList>
    </citation>
    <scope>NUCLEOTIDE SEQUENCE</scope>
</reference>